<dbReference type="AlphaFoldDB" id="A0A0F7VWA2"/>
<dbReference type="PANTHER" id="PTHR33627">
    <property type="entry name" value="TRANSPOSASE"/>
    <property type="match status" value="1"/>
</dbReference>
<feature type="domain" description="Transposase IS701-like DDE" evidence="1">
    <location>
        <begin position="24"/>
        <end position="241"/>
    </location>
</feature>
<protein>
    <submittedName>
        <fullName evidence="2">Transposase</fullName>
    </submittedName>
</protein>
<proteinExistence type="predicted"/>
<dbReference type="InterPro" id="IPR038721">
    <property type="entry name" value="IS701-like_DDE_dom"/>
</dbReference>
<accession>A0A0F7VWA2</accession>
<organism evidence="2 3">
    <name type="scientific">Streptomyces leeuwenhoekii</name>
    <dbReference type="NCBI Taxonomy" id="1437453"/>
    <lineage>
        <taxon>Bacteria</taxon>
        <taxon>Bacillati</taxon>
        <taxon>Actinomycetota</taxon>
        <taxon>Actinomycetes</taxon>
        <taxon>Kitasatosporales</taxon>
        <taxon>Streptomycetaceae</taxon>
        <taxon>Streptomyces</taxon>
    </lineage>
</organism>
<evidence type="ECO:0000259" key="1">
    <source>
        <dbReference type="Pfam" id="PF13546"/>
    </source>
</evidence>
<sequence>MSAIREAGRGQDGHSALAAFSRHLFGHLPRADQQRWGHLYLHGLLATPGKKSLRRMAETVTSSPTTASQSLQQFVNASPWGWEAPRAELLRWADQRMQTHAWTLAPTVLPKRGDHSVGVHRRFVREQGRTVNCQLGVAFFLAGGDGHVPVDWRLHLPERWASDEVVRRRARIPEQARPQPLWSQALELVETLAARPGVVPAPVVADLTTVTDVRPLVERLASRGQGFVLAVDGQLPLTPSLRAARPVRESAAPVSARQLLLQGAARHPDVAMMPGPDGRPRRLQIASSPAEIPGLRPAGGRASFPGRVFATWDPARQRLGRIWLTNLTDRRMSELLGLTGLHSGSLATVTTLGERYGLLDFEGRSFPGWHRHMTLVSAAYAYALLSDAPAVSPVLWREAA</sequence>
<dbReference type="RefSeq" id="WP_242514014.1">
    <property type="nucleotide sequence ID" value="NZ_AZSD01000156.1"/>
</dbReference>
<dbReference type="Pfam" id="PF13546">
    <property type="entry name" value="DDE_5"/>
    <property type="match status" value="1"/>
</dbReference>
<dbReference type="KEGG" id="sle:sle_45770"/>
<gene>
    <name evidence="2" type="primary">sle_45770</name>
</gene>
<dbReference type="PANTHER" id="PTHR33627:SF1">
    <property type="entry name" value="TRANSPOSASE"/>
    <property type="match status" value="1"/>
</dbReference>
<name>A0A0F7VWA2_STRLW</name>
<evidence type="ECO:0000313" key="2">
    <source>
        <dbReference type="EMBL" id="CQR64035.1"/>
    </source>
</evidence>
<reference evidence="2 3" key="1">
    <citation type="submission" date="2015-02" db="EMBL/GenBank/DDBJ databases">
        <authorList>
            <person name="Gomez-Escribano P.J."/>
        </authorList>
    </citation>
    <scope>NUCLEOTIDE SEQUENCE [LARGE SCALE GENOMIC DNA]</scope>
    <source>
        <strain evidence="3">C34 (DSM 42122 / NRRL B-24963)</strain>
    </source>
</reference>
<dbReference type="InterPro" id="IPR039365">
    <property type="entry name" value="IS701-like"/>
</dbReference>
<dbReference type="EMBL" id="LN831790">
    <property type="protein sequence ID" value="CQR64035.1"/>
    <property type="molecule type" value="Genomic_DNA"/>
</dbReference>
<dbReference type="Proteomes" id="UP000035016">
    <property type="component" value="Chromosome Chromosome"/>
</dbReference>
<evidence type="ECO:0000313" key="3">
    <source>
        <dbReference type="Proteomes" id="UP000035016"/>
    </source>
</evidence>